<keyword evidence="1" id="KW-0732">Signal</keyword>
<evidence type="ECO:0000256" key="1">
    <source>
        <dbReference type="SAM" id="SignalP"/>
    </source>
</evidence>
<comment type="caution">
    <text evidence="2">The sequence shown here is derived from an EMBL/GenBank/DDBJ whole genome shotgun (WGS) entry which is preliminary data.</text>
</comment>
<keyword evidence="3" id="KW-1185">Reference proteome</keyword>
<organism evidence="2 3">
    <name type="scientific">Massilia psychrophila</name>
    <dbReference type="NCBI Taxonomy" id="1603353"/>
    <lineage>
        <taxon>Bacteria</taxon>
        <taxon>Pseudomonadati</taxon>
        <taxon>Pseudomonadota</taxon>
        <taxon>Betaproteobacteria</taxon>
        <taxon>Burkholderiales</taxon>
        <taxon>Oxalobacteraceae</taxon>
        <taxon>Telluria group</taxon>
        <taxon>Massilia</taxon>
    </lineage>
</organism>
<name>A0A2G8T005_9BURK</name>
<dbReference type="OrthoDB" id="8781282at2"/>
<dbReference type="AlphaFoldDB" id="A0A2G8T005"/>
<evidence type="ECO:0000313" key="2">
    <source>
        <dbReference type="EMBL" id="PIL39354.1"/>
    </source>
</evidence>
<dbReference type="EMBL" id="PDOB01000019">
    <property type="protein sequence ID" value="PIL39354.1"/>
    <property type="molecule type" value="Genomic_DNA"/>
</dbReference>
<protein>
    <submittedName>
        <fullName evidence="2">Uncharacterized protein</fullName>
    </submittedName>
</protein>
<sequence length="68" mass="7075">MNIAKNMEIIFIAALALASATSLVNAAALQRHRAASPAVLHLEPAVPMTVVTITGKRLKAAQKAQLGT</sequence>
<reference evidence="2 3" key="1">
    <citation type="submission" date="2017-10" db="EMBL/GenBank/DDBJ databases">
        <title>Massilia psychrophilum sp. nov., a novel purple-pigmented bacterium isolated from Tianshan glacier, Xinjiang Municipality, China.</title>
        <authorList>
            <person name="Wang H."/>
        </authorList>
    </citation>
    <scope>NUCLEOTIDE SEQUENCE [LARGE SCALE GENOMIC DNA]</scope>
    <source>
        <strain evidence="2 3">JCM 30813</strain>
    </source>
</reference>
<gene>
    <name evidence="2" type="ORF">CR103_12775</name>
</gene>
<feature type="signal peptide" evidence="1">
    <location>
        <begin position="1"/>
        <end position="26"/>
    </location>
</feature>
<dbReference type="Proteomes" id="UP000228593">
    <property type="component" value="Unassembled WGS sequence"/>
</dbReference>
<accession>A0A2G8T005</accession>
<dbReference type="RefSeq" id="WP_099916377.1">
    <property type="nucleotide sequence ID" value="NZ_BMHS01000024.1"/>
</dbReference>
<evidence type="ECO:0000313" key="3">
    <source>
        <dbReference type="Proteomes" id="UP000228593"/>
    </source>
</evidence>
<proteinExistence type="predicted"/>
<feature type="chain" id="PRO_5013742035" evidence="1">
    <location>
        <begin position="27"/>
        <end position="68"/>
    </location>
</feature>